<proteinExistence type="predicted"/>
<dbReference type="AlphaFoldDB" id="A0A3M7QU15"/>
<evidence type="ECO:0000313" key="2">
    <source>
        <dbReference type="Proteomes" id="UP000276133"/>
    </source>
</evidence>
<reference evidence="1 2" key="1">
    <citation type="journal article" date="2018" name="Sci. Rep.">
        <title>Genomic signatures of local adaptation to the degree of environmental predictability in rotifers.</title>
        <authorList>
            <person name="Franch-Gras L."/>
            <person name="Hahn C."/>
            <person name="Garcia-Roger E.M."/>
            <person name="Carmona M.J."/>
            <person name="Serra M."/>
            <person name="Gomez A."/>
        </authorList>
    </citation>
    <scope>NUCLEOTIDE SEQUENCE [LARGE SCALE GENOMIC DNA]</scope>
    <source>
        <strain evidence="1">HYR1</strain>
    </source>
</reference>
<gene>
    <name evidence="1" type="ORF">BpHYR1_005687</name>
</gene>
<sequence>MKIHLLWADSTEITLVFIFKAIKILIKLNNLKTCGLKTTLLSTKSISDNIKEDWSHLSMI</sequence>
<dbReference type="EMBL" id="REGN01005155">
    <property type="protein sequence ID" value="RNA14604.1"/>
    <property type="molecule type" value="Genomic_DNA"/>
</dbReference>
<organism evidence="1 2">
    <name type="scientific">Brachionus plicatilis</name>
    <name type="common">Marine rotifer</name>
    <name type="synonym">Brachionus muelleri</name>
    <dbReference type="NCBI Taxonomy" id="10195"/>
    <lineage>
        <taxon>Eukaryota</taxon>
        <taxon>Metazoa</taxon>
        <taxon>Spiralia</taxon>
        <taxon>Gnathifera</taxon>
        <taxon>Rotifera</taxon>
        <taxon>Eurotatoria</taxon>
        <taxon>Monogononta</taxon>
        <taxon>Pseudotrocha</taxon>
        <taxon>Ploima</taxon>
        <taxon>Brachionidae</taxon>
        <taxon>Brachionus</taxon>
    </lineage>
</organism>
<dbReference type="Proteomes" id="UP000276133">
    <property type="component" value="Unassembled WGS sequence"/>
</dbReference>
<protein>
    <submittedName>
        <fullName evidence="1">Uncharacterized protein</fullName>
    </submittedName>
</protein>
<accession>A0A3M7QU15</accession>
<keyword evidence="2" id="KW-1185">Reference proteome</keyword>
<evidence type="ECO:0000313" key="1">
    <source>
        <dbReference type="EMBL" id="RNA14604.1"/>
    </source>
</evidence>
<comment type="caution">
    <text evidence="1">The sequence shown here is derived from an EMBL/GenBank/DDBJ whole genome shotgun (WGS) entry which is preliminary data.</text>
</comment>
<name>A0A3M7QU15_BRAPC</name>